<name>A0A3Q9FQF7_9BACT</name>
<dbReference type="RefSeq" id="WP_126617321.1">
    <property type="nucleotide sequence ID" value="NZ_CP034562.1"/>
</dbReference>
<feature type="compositionally biased region" description="Polar residues" evidence="1">
    <location>
        <begin position="74"/>
        <end position="85"/>
    </location>
</feature>
<feature type="region of interest" description="Disordered" evidence="1">
    <location>
        <begin position="61"/>
        <end position="148"/>
    </location>
</feature>
<reference evidence="2 3" key="1">
    <citation type="submission" date="2018-12" db="EMBL/GenBank/DDBJ databases">
        <title>Flammeovirga pectinis sp. nov., isolated from the gut of the Korean scallop, Patinopecten yessoensis.</title>
        <authorList>
            <person name="Bae J.-W."/>
            <person name="Jeong Y.-S."/>
            <person name="Kang W."/>
        </authorList>
    </citation>
    <scope>NUCLEOTIDE SEQUENCE [LARGE SCALE GENOMIC DNA]</scope>
    <source>
        <strain evidence="2 3">L12M1</strain>
    </source>
</reference>
<feature type="compositionally biased region" description="Low complexity" evidence="1">
    <location>
        <begin position="86"/>
        <end position="141"/>
    </location>
</feature>
<organism evidence="2 3">
    <name type="scientific">Flammeovirga pectinis</name>
    <dbReference type="NCBI Taxonomy" id="2494373"/>
    <lineage>
        <taxon>Bacteria</taxon>
        <taxon>Pseudomonadati</taxon>
        <taxon>Bacteroidota</taxon>
        <taxon>Cytophagia</taxon>
        <taxon>Cytophagales</taxon>
        <taxon>Flammeovirgaceae</taxon>
        <taxon>Flammeovirga</taxon>
    </lineage>
</organism>
<dbReference type="EMBL" id="CP034562">
    <property type="protein sequence ID" value="AZQ64030.1"/>
    <property type="molecule type" value="Genomic_DNA"/>
</dbReference>
<gene>
    <name evidence="2" type="ORF">EI427_17890</name>
</gene>
<dbReference type="OrthoDB" id="1436925at2"/>
<dbReference type="KEGG" id="fll:EI427_17890"/>
<dbReference type="Proteomes" id="UP000267268">
    <property type="component" value="Chromosome 1"/>
</dbReference>
<proteinExistence type="predicted"/>
<accession>A0A3Q9FQF7</accession>
<evidence type="ECO:0000313" key="2">
    <source>
        <dbReference type="EMBL" id="AZQ64030.1"/>
    </source>
</evidence>
<sequence>MKKIILLSVLAFNVFSCKDKEEPKPAVEEIIKKELVQTKVADDKLLKEDAEVKADKNTVDVTSPVTPKKPGNTVVKNSPVVTTQKGNGVSNTGSTKSGSTTIVKVNPTKPTPSTTNTNGAVSSTGISNFTNTSNSSNSSSTPNQPKVETKIIKSSSNKELTVITDKHLGSGIADMYFNLDTKVKADQVKMDAKNQQYAALSAEKLKYNKLASDFLSKSEAADKKVTELYNQSKAKYNEINSLTWDASKNAPGFDWTNFHPTKTRLEKEKEDLDNQRMPFLAQAREFDKKYRHNESLATDASIKMSTLGIELNNEGLNHQADIDRLNKMIKAYGIVVK</sequence>
<evidence type="ECO:0000313" key="3">
    <source>
        <dbReference type="Proteomes" id="UP000267268"/>
    </source>
</evidence>
<keyword evidence="3" id="KW-1185">Reference proteome</keyword>
<evidence type="ECO:0000256" key="1">
    <source>
        <dbReference type="SAM" id="MobiDB-lite"/>
    </source>
</evidence>
<dbReference type="AlphaFoldDB" id="A0A3Q9FQF7"/>
<protein>
    <submittedName>
        <fullName evidence="2">Uncharacterized protein</fullName>
    </submittedName>
</protein>